<dbReference type="SUPFAM" id="SSF46894">
    <property type="entry name" value="C-terminal effector domain of the bipartite response regulators"/>
    <property type="match status" value="1"/>
</dbReference>
<keyword evidence="3" id="KW-0804">Transcription</keyword>
<dbReference type="SMART" id="SM00421">
    <property type="entry name" value="HTH_LUXR"/>
    <property type="match status" value="1"/>
</dbReference>
<evidence type="ECO:0000313" key="7">
    <source>
        <dbReference type="Proteomes" id="UP001597479"/>
    </source>
</evidence>
<keyword evidence="7" id="KW-1185">Reference proteome</keyword>
<evidence type="ECO:0000313" key="6">
    <source>
        <dbReference type="EMBL" id="MFD2793643.1"/>
    </source>
</evidence>
<comment type="caution">
    <text evidence="6">The sequence shown here is derived from an EMBL/GenBank/DDBJ whole genome shotgun (WGS) entry which is preliminary data.</text>
</comment>
<dbReference type="CDD" id="cd06170">
    <property type="entry name" value="LuxR_C_like"/>
    <property type="match status" value="1"/>
</dbReference>
<dbReference type="PRINTS" id="PR00038">
    <property type="entry name" value="HTHLUXR"/>
</dbReference>
<dbReference type="Proteomes" id="UP001597479">
    <property type="component" value="Unassembled WGS sequence"/>
</dbReference>
<evidence type="ECO:0000259" key="5">
    <source>
        <dbReference type="PROSITE" id="PS50043"/>
    </source>
</evidence>
<name>A0ABW5VTQ5_9MICO</name>
<evidence type="ECO:0000256" key="4">
    <source>
        <dbReference type="SAM" id="MobiDB-lite"/>
    </source>
</evidence>
<dbReference type="InterPro" id="IPR000792">
    <property type="entry name" value="Tscrpt_reg_LuxR_C"/>
</dbReference>
<feature type="domain" description="HTH luxR-type" evidence="5">
    <location>
        <begin position="550"/>
        <end position="614"/>
    </location>
</feature>
<dbReference type="PANTHER" id="PTHR44688">
    <property type="entry name" value="DNA-BINDING TRANSCRIPTIONAL ACTIVATOR DEVR_DOSR"/>
    <property type="match status" value="1"/>
</dbReference>
<proteinExistence type="predicted"/>
<feature type="region of interest" description="Disordered" evidence="4">
    <location>
        <begin position="458"/>
        <end position="551"/>
    </location>
</feature>
<keyword evidence="1" id="KW-0805">Transcription regulation</keyword>
<evidence type="ECO:0000256" key="3">
    <source>
        <dbReference type="ARBA" id="ARBA00023163"/>
    </source>
</evidence>
<dbReference type="PANTHER" id="PTHR44688:SF16">
    <property type="entry name" value="DNA-BINDING TRANSCRIPTIONAL ACTIVATOR DEVR_DOSR"/>
    <property type="match status" value="1"/>
</dbReference>
<accession>A0ABW5VTQ5</accession>
<sequence>MVHADADLATRTAAHVALADVHRKADEPLVAMWHTALSTLAGDPLLADGLVELAEQHLARGDVHRAHEVAREAASHGTGPVRARAFAVAGRAALWAGHVHDAVVHLRRATHPADSGPSAVGAPDAARPLGIALALLDGRPDAVLPDDACGVDRAAIAAARKTIRLLDGAPGEASATLSEVAELAPARPAGRWFDGPDEAMTPLAEAHLRVGQSYLALRLGDITGAASVLDDAVERLPVALAFGGLGIALARRLDLVRDGHLSRPTAALEASVPGQVAPVVRAATLGDRAQTAVFDGRWVEAATLLGLAAERGGDDLHRLWLPTSDPVELLVLAGQDRAARRSYERLRLRVLPSVGPESAGGFSGGPVRRRRLDLARAELALADASGVNRARERAVEASLRVGSTFERGLTELVAARALARLGLPVDAAAHLLGAHELFEESGAKAWEHVAEQALKTPDFLPAGTGRGAPGSGRATPGSGGAVLRRVGPGAPAEGLSTTPVRLTGRSPGEPRSAGETRPTTDTRPSGEATGPAPGEPSGGAAPDVGQEEPCGQWNGLLTERELDVARLVVQGRTNRQVAASLYVSVRTVEVHLGRVFRKLGVRSRTELAVLALRG</sequence>
<dbReference type="PROSITE" id="PS00622">
    <property type="entry name" value="HTH_LUXR_1"/>
    <property type="match status" value="1"/>
</dbReference>
<protein>
    <submittedName>
        <fullName evidence="6">LuxR C-terminal-related transcriptional regulator</fullName>
    </submittedName>
</protein>
<dbReference type="InterPro" id="IPR036388">
    <property type="entry name" value="WH-like_DNA-bd_sf"/>
</dbReference>
<dbReference type="EMBL" id="JBHUOG010000001">
    <property type="protein sequence ID" value="MFD2793643.1"/>
    <property type="molecule type" value="Genomic_DNA"/>
</dbReference>
<dbReference type="PROSITE" id="PS50043">
    <property type="entry name" value="HTH_LUXR_2"/>
    <property type="match status" value="1"/>
</dbReference>
<dbReference type="InterPro" id="IPR016032">
    <property type="entry name" value="Sig_transdc_resp-reg_C-effctor"/>
</dbReference>
<keyword evidence="2" id="KW-0238">DNA-binding</keyword>
<evidence type="ECO:0000256" key="1">
    <source>
        <dbReference type="ARBA" id="ARBA00023015"/>
    </source>
</evidence>
<dbReference type="Gene3D" id="1.25.40.10">
    <property type="entry name" value="Tetratricopeptide repeat domain"/>
    <property type="match status" value="1"/>
</dbReference>
<dbReference type="Gene3D" id="1.10.10.10">
    <property type="entry name" value="Winged helix-like DNA-binding domain superfamily/Winged helix DNA-binding domain"/>
    <property type="match status" value="1"/>
</dbReference>
<dbReference type="InterPro" id="IPR011990">
    <property type="entry name" value="TPR-like_helical_dom_sf"/>
</dbReference>
<dbReference type="Pfam" id="PF00196">
    <property type="entry name" value="GerE"/>
    <property type="match status" value="1"/>
</dbReference>
<gene>
    <name evidence="6" type="ORF">ACFS27_08780</name>
</gene>
<reference evidence="7" key="1">
    <citation type="journal article" date="2019" name="Int. J. Syst. Evol. Microbiol.">
        <title>The Global Catalogue of Microorganisms (GCM) 10K type strain sequencing project: providing services to taxonomists for standard genome sequencing and annotation.</title>
        <authorList>
            <consortium name="The Broad Institute Genomics Platform"/>
            <consortium name="The Broad Institute Genome Sequencing Center for Infectious Disease"/>
            <person name="Wu L."/>
            <person name="Ma J."/>
        </authorList>
    </citation>
    <scope>NUCLEOTIDE SEQUENCE [LARGE SCALE GENOMIC DNA]</scope>
    <source>
        <strain evidence="7">CCM 7044</strain>
    </source>
</reference>
<dbReference type="RefSeq" id="WP_377182013.1">
    <property type="nucleotide sequence ID" value="NZ_JBHUOG010000001.1"/>
</dbReference>
<evidence type="ECO:0000256" key="2">
    <source>
        <dbReference type="ARBA" id="ARBA00023125"/>
    </source>
</evidence>
<organism evidence="6 7">
    <name type="scientific">Promicromonospora vindobonensis</name>
    <dbReference type="NCBI Taxonomy" id="195748"/>
    <lineage>
        <taxon>Bacteria</taxon>
        <taxon>Bacillati</taxon>
        <taxon>Actinomycetota</taxon>
        <taxon>Actinomycetes</taxon>
        <taxon>Micrococcales</taxon>
        <taxon>Promicromonosporaceae</taxon>
        <taxon>Promicromonospora</taxon>
    </lineage>
</organism>